<dbReference type="RefSeq" id="WP_052553680.1">
    <property type="nucleotide sequence ID" value="NZ_JMCC02000073.1"/>
</dbReference>
<feature type="region of interest" description="Disordered" evidence="2">
    <location>
        <begin position="1"/>
        <end position="21"/>
    </location>
</feature>
<evidence type="ECO:0000313" key="4">
    <source>
        <dbReference type="Proteomes" id="UP000031599"/>
    </source>
</evidence>
<sequence>MLENSLLQGDTTGARGARSRSRANTTLAGVLVVGLSTACAGSAQRSMQAELERAGVGLAAVPQAGSNAPLGNEGAASELPRFDGTPEPYVTYALVQSHELRASWERWRAATHRVARERRMPSPTLTYAVFVSPVETRVGPQRHRLGVHQRFPWPGELLAGADAATAAARVEQRKFEAAALELRARVLVAYWQLWTLREIEVVEREQLELYESLIEIARGRLEVGQASLANVQQLELGRARLADQIDGLREAQRAAQAALLGAVAAPPDTPTPTTSQLPTLVQPRASEASLRQALVDHPSLGRWQAQAEVGDLRVKEARHARAPGFSVGVDWVEVGPARMDNVADSGKDAVSISVGLELPLWQRNYAEDQRAAQADAAAARAEWAATRDRATAQLGAALSQIRDTARRAALHEDTLIPQAQSALESTLGGYATGDVQFAAILLAERELLELRLAAVQLHAQHAIAWADLEAIVGRSVAGQSAAQPQDPRPEADKP</sequence>
<dbReference type="EMBL" id="JMCC02000073">
    <property type="protein sequence ID" value="KIG14463.1"/>
    <property type="molecule type" value="Genomic_DNA"/>
</dbReference>
<feature type="compositionally biased region" description="Low complexity" evidence="2">
    <location>
        <begin position="11"/>
        <end position="21"/>
    </location>
</feature>
<dbReference type="Gene3D" id="1.20.1600.10">
    <property type="entry name" value="Outer membrane efflux proteins (OEP)"/>
    <property type="match status" value="1"/>
</dbReference>
<dbReference type="AlphaFoldDB" id="A0A0C1ZTT2"/>
<evidence type="ECO:0000256" key="2">
    <source>
        <dbReference type="SAM" id="MobiDB-lite"/>
    </source>
</evidence>
<dbReference type="PANTHER" id="PTHR30203">
    <property type="entry name" value="OUTER MEMBRANE CATION EFFLUX PROTEIN"/>
    <property type="match status" value="1"/>
</dbReference>
<accession>A0A0C1ZTT2</accession>
<name>A0A0C1ZTT2_9BACT</name>
<comment type="similarity">
    <text evidence="1">Belongs to the outer membrane factor (OMF) (TC 1.B.17) family.</text>
</comment>
<dbReference type="InterPro" id="IPR010131">
    <property type="entry name" value="MdtP/NodT-like"/>
</dbReference>
<proteinExistence type="inferred from homology"/>
<dbReference type="PANTHER" id="PTHR30203:SF24">
    <property type="entry name" value="BLR4935 PROTEIN"/>
    <property type="match status" value="1"/>
</dbReference>
<gene>
    <name evidence="3" type="ORF">DB30_06806</name>
</gene>
<organism evidence="3 4">
    <name type="scientific">Enhygromyxa salina</name>
    <dbReference type="NCBI Taxonomy" id="215803"/>
    <lineage>
        <taxon>Bacteria</taxon>
        <taxon>Pseudomonadati</taxon>
        <taxon>Myxococcota</taxon>
        <taxon>Polyangia</taxon>
        <taxon>Nannocystales</taxon>
        <taxon>Nannocystaceae</taxon>
        <taxon>Enhygromyxa</taxon>
    </lineage>
</organism>
<feature type="compositionally biased region" description="Polar residues" evidence="2">
    <location>
        <begin position="1"/>
        <end position="10"/>
    </location>
</feature>
<dbReference type="Proteomes" id="UP000031599">
    <property type="component" value="Unassembled WGS sequence"/>
</dbReference>
<evidence type="ECO:0000256" key="1">
    <source>
        <dbReference type="ARBA" id="ARBA00007613"/>
    </source>
</evidence>
<reference evidence="3 4" key="1">
    <citation type="submission" date="2014-12" db="EMBL/GenBank/DDBJ databases">
        <title>Genome assembly of Enhygromyxa salina DSM 15201.</title>
        <authorList>
            <person name="Sharma G."/>
            <person name="Subramanian S."/>
        </authorList>
    </citation>
    <scope>NUCLEOTIDE SEQUENCE [LARGE SCALE GENOMIC DNA]</scope>
    <source>
        <strain evidence="3 4">DSM 15201</strain>
    </source>
</reference>
<dbReference type="GO" id="GO:0015562">
    <property type="term" value="F:efflux transmembrane transporter activity"/>
    <property type="evidence" value="ECO:0007669"/>
    <property type="project" value="InterPro"/>
</dbReference>
<comment type="caution">
    <text evidence="3">The sequence shown here is derived from an EMBL/GenBank/DDBJ whole genome shotgun (WGS) entry which is preliminary data.</text>
</comment>
<protein>
    <submittedName>
        <fullName evidence="3">Heavy metal RND efflux outer membrane protein, CzcC family protein</fullName>
    </submittedName>
</protein>
<dbReference type="Pfam" id="PF02321">
    <property type="entry name" value="OEP"/>
    <property type="match status" value="1"/>
</dbReference>
<dbReference type="SUPFAM" id="SSF56954">
    <property type="entry name" value="Outer membrane efflux proteins (OEP)"/>
    <property type="match status" value="1"/>
</dbReference>
<dbReference type="InterPro" id="IPR003423">
    <property type="entry name" value="OMP_efflux"/>
</dbReference>
<evidence type="ECO:0000313" key="3">
    <source>
        <dbReference type="EMBL" id="KIG14463.1"/>
    </source>
</evidence>